<dbReference type="EMBL" id="CP036261">
    <property type="protein sequence ID" value="QDS86432.1"/>
    <property type="molecule type" value="Genomic_DNA"/>
</dbReference>
<dbReference type="UniPathway" id="UPA00148">
    <property type="reaction ID" value="UER00233"/>
</dbReference>
<evidence type="ECO:0000256" key="10">
    <source>
        <dbReference type="ARBA" id="ARBA00031529"/>
    </source>
</evidence>
<dbReference type="AlphaFoldDB" id="A0A517LUY6"/>
<evidence type="ECO:0000313" key="18">
    <source>
        <dbReference type="Proteomes" id="UP000319557"/>
    </source>
</evidence>
<dbReference type="PANTHER" id="PTHR12213:SF0">
    <property type="entry name" value="CORRINOID ADENOSYLTRANSFERASE MMAB"/>
    <property type="match status" value="1"/>
</dbReference>
<evidence type="ECO:0000256" key="3">
    <source>
        <dbReference type="ARBA" id="ARBA00007487"/>
    </source>
</evidence>
<protein>
    <recommendedName>
        <fullName evidence="5 15">Corrinoid adenosyltransferase</fullName>
        <ecNumber evidence="4 15">2.5.1.17</ecNumber>
    </recommendedName>
    <alternativeName>
        <fullName evidence="10 15">Cob(II)alamin adenosyltransferase</fullName>
    </alternativeName>
    <alternativeName>
        <fullName evidence="12 15">Cob(II)yrinic acid a,c-diamide adenosyltransferase</fullName>
    </alternativeName>
    <alternativeName>
        <fullName evidence="11 15">Cobinamide/cobalamin adenosyltransferase</fullName>
    </alternativeName>
</protein>
<dbReference type="Proteomes" id="UP000319557">
    <property type="component" value="Chromosome"/>
</dbReference>
<evidence type="ECO:0000313" key="17">
    <source>
        <dbReference type="EMBL" id="QDS86432.1"/>
    </source>
</evidence>
<comment type="catalytic activity">
    <reaction evidence="14 15">
        <text>2 cob(II)alamin + reduced [electron-transfer flavoprotein] + 2 ATP = 2 adenosylcob(III)alamin + 2 triphosphate + oxidized [electron-transfer flavoprotein] + 3 H(+)</text>
        <dbReference type="Rhea" id="RHEA:28671"/>
        <dbReference type="Rhea" id="RHEA-COMP:10685"/>
        <dbReference type="Rhea" id="RHEA-COMP:10686"/>
        <dbReference type="ChEBI" id="CHEBI:15378"/>
        <dbReference type="ChEBI" id="CHEBI:16304"/>
        <dbReference type="ChEBI" id="CHEBI:18036"/>
        <dbReference type="ChEBI" id="CHEBI:18408"/>
        <dbReference type="ChEBI" id="CHEBI:30616"/>
        <dbReference type="ChEBI" id="CHEBI:57692"/>
        <dbReference type="ChEBI" id="CHEBI:58307"/>
        <dbReference type="EC" id="2.5.1.17"/>
    </reaction>
</comment>
<accession>A0A517LUY6</accession>
<reference evidence="17 18" key="1">
    <citation type="submission" date="2019-02" db="EMBL/GenBank/DDBJ databases">
        <title>Deep-cultivation of Planctomycetes and their phenomic and genomic characterization uncovers novel biology.</title>
        <authorList>
            <person name="Wiegand S."/>
            <person name="Jogler M."/>
            <person name="Boedeker C."/>
            <person name="Pinto D."/>
            <person name="Vollmers J."/>
            <person name="Rivas-Marin E."/>
            <person name="Kohn T."/>
            <person name="Peeters S.H."/>
            <person name="Heuer A."/>
            <person name="Rast P."/>
            <person name="Oberbeckmann S."/>
            <person name="Bunk B."/>
            <person name="Jeske O."/>
            <person name="Meyerdierks A."/>
            <person name="Storesund J.E."/>
            <person name="Kallscheuer N."/>
            <person name="Luecker S."/>
            <person name="Lage O.M."/>
            <person name="Pohl T."/>
            <person name="Merkel B.J."/>
            <person name="Hornburger P."/>
            <person name="Mueller R.-W."/>
            <person name="Bruemmer F."/>
            <person name="Labrenz M."/>
            <person name="Spormann A.M."/>
            <person name="Op den Camp H."/>
            <person name="Overmann J."/>
            <person name="Amann R."/>
            <person name="Jetten M.S.M."/>
            <person name="Mascher T."/>
            <person name="Medema M.H."/>
            <person name="Devos D.P."/>
            <person name="Kaster A.-K."/>
            <person name="Ovreas L."/>
            <person name="Rohde M."/>
            <person name="Galperin M.Y."/>
            <person name="Jogler C."/>
        </authorList>
    </citation>
    <scope>NUCLEOTIDE SEQUENCE [LARGE SCALE GENOMIC DNA]</scope>
    <source>
        <strain evidence="17 18">EC9</strain>
    </source>
</reference>
<dbReference type="Gene3D" id="1.20.1200.10">
    <property type="entry name" value="Cobalamin adenosyltransferase-like"/>
    <property type="match status" value="1"/>
</dbReference>
<evidence type="ECO:0000256" key="9">
    <source>
        <dbReference type="ARBA" id="ARBA00022840"/>
    </source>
</evidence>
<evidence type="ECO:0000256" key="13">
    <source>
        <dbReference type="ARBA" id="ARBA00048555"/>
    </source>
</evidence>
<evidence type="ECO:0000256" key="15">
    <source>
        <dbReference type="RuleBase" id="RU366026"/>
    </source>
</evidence>
<dbReference type="GO" id="GO:0008817">
    <property type="term" value="F:corrinoid adenosyltransferase activity"/>
    <property type="evidence" value="ECO:0007669"/>
    <property type="project" value="UniProtKB-UniRule"/>
</dbReference>
<evidence type="ECO:0000256" key="2">
    <source>
        <dbReference type="ARBA" id="ARBA00005121"/>
    </source>
</evidence>
<dbReference type="GO" id="GO:0005737">
    <property type="term" value="C:cytoplasm"/>
    <property type="evidence" value="ECO:0007669"/>
    <property type="project" value="UniProtKB-SubCell"/>
</dbReference>
<evidence type="ECO:0000256" key="14">
    <source>
        <dbReference type="ARBA" id="ARBA00048692"/>
    </source>
</evidence>
<evidence type="ECO:0000256" key="1">
    <source>
        <dbReference type="ARBA" id="ARBA00004496"/>
    </source>
</evidence>
<dbReference type="SUPFAM" id="SSF89028">
    <property type="entry name" value="Cobalamin adenosyltransferase-like"/>
    <property type="match status" value="1"/>
</dbReference>
<name>A0A517LUY6_9BACT</name>
<dbReference type="PANTHER" id="PTHR12213">
    <property type="entry name" value="CORRINOID ADENOSYLTRANSFERASE"/>
    <property type="match status" value="1"/>
</dbReference>
<proteinExistence type="inferred from homology"/>
<feature type="domain" description="Cobalamin adenosyltransferase-like" evidence="16">
    <location>
        <begin position="11"/>
        <end position="175"/>
    </location>
</feature>
<evidence type="ECO:0000256" key="11">
    <source>
        <dbReference type="ARBA" id="ARBA00033334"/>
    </source>
</evidence>
<sequence>MLYEEQSKMKIYTRTGDAGKTGLFAGPRVAKDDLRIEAFGTVDELNSVLGIVRSHPLDVDIAEQLERVQADLFTVGARLATTQPERLTIRLVDEQDVARLENWIDAHEASLPELTHFILPGGDIAAANVHHARTVGRRAERHVVGLCHAYPEDGYEAVVVYLNRLSDYLFVVARAINHRAGIREPIWLGDASK</sequence>
<comment type="similarity">
    <text evidence="3 15">Belongs to the Cob(I)alamin adenosyltransferase family.</text>
</comment>
<dbReference type="InterPro" id="IPR029499">
    <property type="entry name" value="PduO-typ"/>
</dbReference>
<evidence type="ECO:0000256" key="8">
    <source>
        <dbReference type="ARBA" id="ARBA00022741"/>
    </source>
</evidence>
<keyword evidence="18" id="KW-1185">Reference proteome</keyword>
<dbReference type="EC" id="2.5.1.17" evidence="4 15"/>
<keyword evidence="6" id="KW-0963">Cytoplasm</keyword>
<keyword evidence="8 15" id="KW-0547">Nucleotide-binding</keyword>
<dbReference type="GO" id="GO:0005524">
    <property type="term" value="F:ATP binding"/>
    <property type="evidence" value="ECO:0007669"/>
    <property type="project" value="UniProtKB-UniRule"/>
</dbReference>
<evidence type="ECO:0000256" key="5">
    <source>
        <dbReference type="ARBA" id="ARBA00020963"/>
    </source>
</evidence>
<dbReference type="FunFam" id="1.20.1200.10:FF:000003">
    <property type="entry name" value="ATP:cob(I)alamin adenosyltransferase"/>
    <property type="match status" value="1"/>
</dbReference>
<evidence type="ECO:0000256" key="7">
    <source>
        <dbReference type="ARBA" id="ARBA00022679"/>
    </source>
</evidence>
<dbReference type="Pfam" id="PF01923">
    <property type="entry name" value="Cob_adeno_trans"/>
    <property type="match status" value="1"/>
</dbReference>
<comment type="pathway">
    <text evidence="2 15">Cofactor biosynthesis; adenosylcobalamin biosynthesis; adenosylcobalamin from cob(II)yrinate a,c-diamide: step 2/7.</text>
</comment>
<evidence type="ECO:0000259" key="16">
    <source>
        <dbReference type="Pfam" id="PF01923"/>
    </source>
</evidence>
<comment type="catalytic activity">
    <reaction evidence="13 15">
        <text>2 cob(II)yrinate a,c diamide + reduced [electron-transfer flavoprotein] + 2 ATP = 2 adenosylcob(III)yrinate a,c-diamide + 2 triphosphate + oxidized [electron-transfer flavoprotein] + 3 H(+)</text>
        <dbReference type="Rhea" id="RHEA:11528"/>
        <dbReference type="Rhea" id="RHEA-COMP:10685"/>
        <dbReference type="Rhea" id="RHEA-COMP:10686"/>
        <dbReference type="ChEBI" id="CHEBI:15378"/>
        <dbReference type="ChEBI" id="CHEBI:18036"/>
        <dbReference type="ChEBI" id="CHEBI:30616"/>
        <dbReference type="ChEBI" id="CHEBI:57692"/>
        <dbReference type="ChEBI" id="CHEBI:58307"/>
        <dbReference type="ChEBI" id="CHEBI:58503"/>
        <dbReference type="ChEBI" id="CHEBI:58537"/>
        <dbReference type="EC" id="2.5.1.17"/>
    </reaction>
</comment>
<dbReference type="InterPro" id="IPR036451">
    <property type="entry name" value="CblAdoTrfase-like_sf"/>
</dbReference>
<dbReference type="InterPro" id="IPR016030">
    <property type="entry name" value="CblAdoTrfase-like"/>
</dbReference>
<comment type="subcellular location">
    <subcellularLocation>
        <location evidence="1">Cytoplasm</location>
    </subcellularLocation>
</comment>
<dbReference type="KEGG" id="ruv:EC9_05940"/>
<organism evidence="17 18">
    <name type="scientific">Rosistilla ulvae</name>
    <dbReference type="NCBI Taxonomy" id="1930277"/>
    <lineage>
        <taxon>Bacteria</taxon>
        <taxon>Pseudomonadati</taxon>
        <taxon>Planctomycetota</taxon>
        <taxon>Planctomycetia</taxon>
        <taxon>Pirellulales</taxon>
        <taxon>Pirellulaceae</taxon>
        <taxon>Rosistilla</taxon>
    </lineage>
</organism>
<evidence type="ECO:0000256" key="6">
    <source>
        <dbReference type="ARBA" id="ARBA00022490"/>
    </source>
</evidence>
<gene>
    <name evidence="17" type="primary">yvqK</name>
    <name evidence="17" type="ORF">EC9_05940</name>
</gene>
<keyword evidence="9 15" id="KW-0067">ATP-binding</keyword>
<evidence type="ECO:0000256" key="12">
    <source>
        <dbReference type="ARBA" id="ARBA00033354"/>
    </source>
</evidence>
<dbReference type="NCBIfam" id="TIGR00636">
    <property type="entry name" value="PduO_Nterm"/>
    <property type="match status" value="1"/>
</dbReference>
<evidence type="ECO:0000256" key="4">
    <source>
        <dbReference type="ARBA" id="ARBA00012454"/>
    </source>
</evidence>
<keyword evidence="7 15" id="KW-0808">Transferase</keyword>
<dbReference type="GO" id="GO:0009236">
    <property type="term" value="P:cobalamin biosynthetic process"/>
    <property type="evidence" value="ECO:0007669"/>
    <property type="project" value="UniProtKB-UniRule"/>
</dbReference>
<keyword evidence="15" id="KW-0169">Cobalamin biosynthesis</keyword>